<comment type="caution">
    <text evidence="2">The sequence shown here is derived from an EMBL/GenBank/DDBJ whole genome shotgun (WGS) entry which is preliminary data.</text>
</comment>
<evidence type="ECO:0000313" key="3">
    <source>
        <dbReference type="Proteomes" id="UP000076154"/>
    </source>
</evidence>
<protein>
    <submittedName>
        <fullName evidence="2">Uncharacterized protein</fullName>
    </submittedName>
</protein>
<reference evidence="2" key="1">
    <citation type="submission" date="2018-04" db="EMBL/GenBank/DDBJ databases">
        <title>Whole genome sequencing of Hypsizygus marmoreus.</title>
        <authorList>
            <person name="Choi I.-G."/>
            <person name="Min B."/>
            <person name="Kim J.-G."/>
            <person name="Kim S."/>
            <person name="Oh Y.-L."/>
            <person name="Kong W.-S."/>
            <person name="Park H."/>
            <person name="Jeong J."/>
            <person name="Song E.-S."/>
        </authorList>
    </citation>
    <scope>NUCLEOTIDE SEQUENCE [LARGE SCALE GENOMIC DNA]</scope>
    <source>
        <strain evidence="2">51987-8</strain>
    </source>
</reference>
<feature type="compositionally biased region" description="Polar residues" evidence="1">
    <location>
        <begin position="231"/>
        <end position="240"/>
    </location>
</feature>
<dbReference type="OrthoDB" id="3062963at2759"/>
<feature type="compositionally biased region" description="Polar residues" evidence="1">
    <location>
        <begin position="92"/>
        <end position="107"/>
    </location>
</feature>
<sequence>MTTTYSAFFSSGLLAPQNLSLSVPTYTPYDGYDAPSPATPSSPLPDSDIELDGDRENTPTPESLAHSHFDSRSASTTSNTNTRPRLRKRRSSLTVGTNPITSIRSPTRNAGAALQLQMHLPTVASPSRSRSGSLSQTLNQNQNLNHNENEVYARGVATEATSLVGRMRSGSVGGALRPRRGVRRLASVPAPTAPPPTAPLPAIPTLLLSPWCSPHTAPIGGSFPRNTPAFQRTPQMSGFSGSARPPLAVRPDVQGVGVGGVKGRDRSYSLGNGYRIEEEMKEN</sequence>
<feature type="region of interest" description="Disordered" evidence="1">
    <location>
        <begin position="231"/>
        <end position="264"/>
    </location>
</feature>
<dbReference type="Proteomes" id="UP000076154">
    <property type="component" value="Unassembled WGS sequence"/>
</dbReference>
<evidence type="ECO:0000256" key="1">
    <source>
        <dbReference type="SAM" id="MobiDB-lite"/>
    </source>
</evidence>
<keyword evidence="3" id="KW-1185">Reference proteome</keyword>
<name>A0A369K7C0_HYPMA</name>
<feature type="compositionally biased region" description="Low complexity" evidence="1">
    <location>
        <begin position="72"/>
        <end position="83"/>
    </location>
</feature>
<evidence type="ECO:0000313" key="2">
    <source>
        <dbReference type="EMBL" id="RDB27694.1"/>
    </source>
</evidence>
<feature type="region of interest" description="Disordered" evidence="1">
    <location>
        <begin position="31"/>
        <end position="107"/>
    </location>
</feature>
<accession>A0A369K7C0</accession>
<dbReference type="AlphaFoldDB" id="A0A369K7C0"/>
<proteinExistence type="predicted"/>
<dbReference type="InParanoid" id="A0A369K7C0"/>
<gene>
    <name evidence="2" type="ORF">Hypma_003270</name>
</gene>
<dbReference type="EMBL" id="LUEZ02000014">
    <property type="protein sequence ID" value="RDB27694.1"/>
    <property type="molecule type" value="Genomic_DNA"/>
</dbReference>
<organism evidence="2 3">
    <name type="scientific">Hypsizygus marmoreus</name>
    <name type="common">White beech mushroom</name>
    <name type="synonym">Agaricus marmoreus</name>
    <dbReference type="NCBI Taxonomy" id="39966"/>
    <lineage>
        <taxon>Eukaryota</taxon>
        <taxon>Fungi</taxon>
        <taxon>Dikarya</taxon>
        <taxon>Basidiomycota</taxon>
        <taxon>Agaricomycotina</taxon>
        <taxon>Agaricomycetes</taxon>
        <taxon>Agaricomycetidae</taxon>
        <taxon>Agaricales</taxon>
        <taxon>Tricholomatineae</taxon>
        <taxon>Lyophyllaceae</taxon>
        <taxon>Hypsizygus</taxon>
    </lineage>
</organism>